<comment type="caution">
    <text evidence="2">The sequence shown here is derived from an EMBL/GenBank/DDBJ whole genome shotgun (WGS) entry which is preliminary data.</text>
</comment>
<dbReference type="AlphaFoldDB" id="A0A540NNA9"/>
<accession>A0A540NNA9</accession>
<dbReference type="STRING" id="106549.A0A540NNA9"/>
<feature type="compositionally biased region" description="Basic and acidic residues" evidence="1">
    <location>
        <begin position="1"/>
        <end position="10"/>
    </location>
</feature>
<keyword evidence="3" id="KW-1185">Reference proteome</keyword>
<organism evidence="2 3">
    <name type="scientific">Malus baccata</name>
    <name type="common">Siberian crab apple</name>
    <name type="synonym">Pyrus baccata</name>
    <dbReference type="NCBI Taxonomy" id="106549"/>
    <lineage>
        <taxon>Eukaryota</taxon>
        <taxon>Viridiplantae</taxon>
        <taxon>Streptophyta</taxon>
        <taxon>Embryophyta</taxon>
        <taxon>Tracheophyta</taxon>
        <taxon>Spermatophyta</taxon>
        <taxon>Magnoliopsida</taxon>
        <taxon>eudicotyledons</taxon>
        <taxon>Gunneridae</taxon>
        <taxon>Pentapetalae</taxon>
        <taxon>rosids</taxon>
        <taxon>fabids</taxon>
        <taxon>Rosales</taxon>
        <taxon>Rosaceae</taxon>
        <taxon>Amygdaloideae</taxon>
        <taxon>Maleae</taxon>
        <taxon>Malus</taxon>
    </lineage>
</organism>
<name>A0A540NNA9_MALBA</name>
<feature type="region of interest" description="Disordered" evidence="1">
    <location>
        <begin position="1"/>
        <end position="22"/>
    </location>
</feature>
<evidence type="ECO:0000313" key="3">
    <source>
        <dbReference type="Proteomes" id="UP000315295"/>
    </source>
</evidence>
<gene>
    <name evidence="2" type="ORF">C1H46_001918</name>
</gene>
<reference evidence="2 3" key="1">
    <citation type="journal article" date="2019" name="G3 (Bethesda)">
        <title>Sequencing of a Wild Apple (Malus baccata) Genome Unravels the Differences Between Cultivated and Wild Apple Species Regarding Disease Resistance and Cold Tolerance.</title>
        <authorList>
            <person name="Chen X."/>
        </authorList>
    </citation>
    <scope>NUCLEOTIDE SEQUENCE [LARGE SCALE GENOMIC DNA]</scope>
    <source>
        <strain evidence="3">cv. Shandingzi</strain>
        <tissue evidence="2">Leaves</tissue>
    </source>
</reference>
<protein>
    <submittedName>
        <fullName evidence="2">Uncharacterized protein</fullName>
    </submittedName>
</protein>
<evidence type="ECO:0000313" key="2">
    <source>
        <dbReference type="EMBL" id="TQE12527.1"/>
    </source>
</evidence>
<evidence type="ECO:0000256" key="1">
    <source>
        <dbReference type="SAM" id="MobiDB-lite"/>
    </source>
</evidence>
<dbReference type="EMBL" id="VIEB01000019">
    <property type="protein sequence ID" value="TQE12527.1"/>
    <property type="molecule type" value="Genomic_DNA"/>
</dbReference>
<sequence>MASNDEIKKTQEKRKRMEKQLASLSSVTFDTDLYGGTNKGAYILSILVNDDDDNAEDGGVVHGPQVGAEREAERRRRR</sequence>
<proteinExistence type="predicted"/>
<dbReference type="Proteomes" id="UP000315295">
    <property type="component" value="Unassembled WGS sequence"/>
</dbReference>
<feature type="compositionally biased region" description="Basic and acidic residues" evidence="1">
    <location>
        <begin position="68"/>
        <end position="78"/>
    </location>
</feature>
<feature type="region of interest" description="Disordered" evidence="1">
    <location>
        <begin position="53"/>
        <end position="78"/>
    </location>
</feature>